<dbReference type="InterPro" id="IPR029063">
    <property type="entry name" value="SAM-dependent_MTases_sf"/>
</dbReference>
<protein>
    <submittedName>
        <fullName evidence="2">2-O-methyltransferase NoeI</fullName>
        <ecNumber evidence="2">2.1.1.-</ecNumber>
    </submittedName>
</protein>
<dbReference type="PANTHER" id="PTHR36973:SF4">
    <property type="entry name" value="NODULATION PROTEIN"/>
    <property type="match status" value="1"/>
</dbReference>
<dbReference type="EC" id="2.1.1.-" evidence="2"/>
<dbReference type="GO" id="GO:0008171">
    <property type="term" value="F:O-methyltransferase activity"/>
    <property type="evidence" value="ECO:0007669"/>
    <property type="project" value="TreeGrafter"/>
</dbReference>
<sequence>MIIDLRRELRRYGIKPDHVLHVGAHEGQEDGIYRKMKATPVYVEANPEVFSRLRENLPDRECHMVAISDHEGTAEFHVTSADQSSSLLSLAKHSEIYPDIVETKTFQVQCTTIDKLLEGRAESFDVLSLDIQGAELLALKGASELLQTVSAIMTEVNREEMYHGCVQIEELDNYLDQFGFTRVKVTFPYHESWGDALYLKNAIASRSGITKLMRRFFPVSRAA</sequence>
<dbReference type="InterPro" id="IPR006342">
    <property type="entry name" value="FkbM_mtfrase"/>
</dbReference>
<dbReference type="Proteomes" id="UP000317977">
    <property type="component" value="Unassembled WGS sequence"/>
</dbReference>
<dbReference type="PANTHER" id="PTHR36973">
    <property type="entry name" value="SLL1456 PROTEIN-RELATED"/>
    <property type="match status" value="1"/>
</dbReference>
<dbReference type="InterPro" id="IPR053188">
    <property type="entry name" value="FkbM_Methyltransferase"/>
</dbReference>
<organism evidence="2 3">
    <name type="scientific">Rubripirellula reticaptiva</name>
    <dbReference type="NCBI Taxonomy" id="2528013"/>
    <lineage>
        <taxon>Bacteria</taxon>
        <taxon>Pseudomonadati</taxon>
        <taxon>Planctomycetota</taxon>
        <taxon>Planctomycetia</taxon>
        <taxon>Pirellulales</taxon>
        <taxon>Pirellulaceae</taxon>
        <taxon>Rubripirellula</taxon>
    </lineage>
</organism>
<comment type="caution">
    <text evidence="2">The sequence shown here is derived from an EMBL/GenBank/DDBJ whole genome shotgun (WGS) entry which is preliminary data.</text>
</comment>
<keyword evidence="3" id="KW-1185">Reference proteome</keyword>
<dbReference type="GO" id="GO:0032259">
    <property type="term" value="P:methylation"/>
    <property type="evidence" value="ECO:0007669"/>
    <property type="project" value="UniProtKB-KW"/>
</dbReference>
<dbReference type="OrthoDB" id="4104638at2"/>
<dbReference type="Gene3D" id="3.40.50.150">
    <property type="entry name" value="Vaccinia Virus protein VP39"/>
    <property type="match status" value="1"/>
</dbReference>
<dbReference type="NCBIfam" id="TIGR01444">
    <property type="entry name" value="fkbM_fam"/>
    <property type="match status" value="1"/>
</dbReference>
<keyword evidence="2" id="KW-0808">Transferase</keyword>
<proteinExistence type="predicted"/>
<dbReference type="RefSeq" id="WP_146533066.1">
    <property type="nucleotide sequence ID" value="NZ_SJPX01000001.1"/>
</dbReference>
<keyword evidence="2" id="KW-0489">Methyltransferase</keyword>
<reference evidence="2 3" key="1">
    <citation type="submission" date="2019-02" db="EMBL/GenBank/DDBJ databases">
        <title>Deep-cultivation of Planctomycetes and their phenomic and genomic characterization uncovers novel biology.</title>
        <authorList>
            <person name="Wiegand S."/>
            <person name="Jogler M."/>
            <person name="Boedeker C."/>
            <person name="Pinto D."/>
            <person name="Vollmers J."/>
            <person name="Rivas-Marin E."/>
            <person name="Kohn T."/>
            <person name="Peeters S.H."/>
            <person name="Heuer A."/>
            <person name="Rast P."/>
            <person name="Oberbeckmann S."/>
            <person name="Bunk B."/>
            <person name="Jeske O."/>
            <person name="Meyerdierks A."/>
            <person name="Storesund J.E."/>
            <person name="Kallscheuer N."/>
            <person name="Luecker S."/>
            <person name="Lage O.M."/>
            <person name="Pohl T."/>
            <person name="Merkel B.J."/>
            <person name="Hornburger P."/>
            <person name="Mueller R.-W."/>
            <person name="Bruemmer F."/>
            <person name="Labrenz M."/>
            <person name="Spormann A.M."/>
            <person name="Op Den Camp H."/>
            <person name="Overmann J."/>
            <person name="Amann R."/>
            <person name="Jetten M.S.M."/>
            <person name="Mascher T."/>
            <person name="Medema M.H."/>
            <person name="Devos D.P."/>
            <person name="Kaster A.-K."/>
            <person name="Ovreas L."/>
            <person name="Rohde M."/>
            <person name="Galperin M.Y."/>
            <person name="Jogler C."/>
        </authorList>
    </citation>
    <scope>NUCLEOTIDE SEQUENCE [LARGE SCALE GENOMIC DNA]</scope>
    <source>
        <strain evidence="2 3">Poly59</strain>
    </source>
</reference>
<dbReference type="SUPFAM" id="SSF53335">
    <property type="entry name" value="S-adenosyl-L-methionine-dependent methyltransferases"/>
    <property type="match status" value="1"/>
</dbReference>
<evidence type="ECO:0000259" key="1">
    <source>
        <dbReference type="Pfam" id="PF05050"/>
    </source>
</evidence>
<name>A0A5C6FFA0_9BACT</name>
<dbReference type="AlphaFoldDB" id="A0A5C6FFA0"/>
<gene>
    <name evidence="2" type="primary">noeI_1</name>
    <name evidence="2" type="ORF">Poly59_12200</name>
</gene>
<evidence type="ECO:0000313" key="2">
    <source>
        <dbReference type="EMBL" id="TWU58309.1"/>
    </source>
</evidence>
<dbReference type="EMBL" id="SJPX01000001">
    <property type="protein sequence ID" value="TWU58309.1"/>
    <property type="molecule type" value="Genomic_DNA"/>
</dbReference>
<accession>A0A5C6FFA0</accession>
<dbReference type="Pfam" id="PF05050">
    <property type="entry name" value="Methyltransf_21"/>
    <property type="match status" value="1"/>
</dbReference>
<evidence type="ECO:0000313" key="3">
    <source>
        <dbReference type="Proteomes" id="UP000317977"/>
    </source>
</evidence>
<feature type="domain" description="Methyltransferase FkbM" evidence="1">
    <location>
        <begin position="21"/>
        <end position="180"/>
    </location>
</feature>